<proteinExistence type="inferred from homology"/>
<feature type="domain" description="Histone chaperone RTT106/FACT complex subunit SPT16-like middle" evidence="4">
    <location>
        <begin position="276"/>
        <end position="385"/>
    </location>
</feature>
<comment type="function">
    <text evidence="2">Component of the FACT complex, a general chromatin factor that acts to reorganize nucleosomes. The FACT complex is involved in multiple processes that require DNA as a template such as mRNA elongation, DNA replication and DNA repair. During transcription elongation the FACT complex acts as a histone chaperone that both destabilizes and restores nucleosomal structure. It facilitates the passage of RNA polymerase II and transcription by promoting the dissociation of one histone H2A-H2B dimer from the nucleosome, then subsequently promotes the reestablishment of the nucleosome following the passage of RNA polymerase II.</text>
</comment>
<dbReference type="InterPro" id="IPR013719">
    <property type="entry name" value="RTT106/SPT16-like_middle_dom"/>
</dbReference>
<protein>
    <recommendedName>
        <fullName evidence="4">Histone chaperone RTT106/FACT complex subunit SPT16-like middle domain-containing protein</fullName>
    </recommendedName>
</protein>
<dbReference type="PANTHER" id="PTHR45849">
    <property type="entry name" value="FACT COMPLEX SUBUNIT SSRP1"/>
    <property type="match status" value="1"/>
</dbReference>
<comment type="similarity">
    <text evidence="1">Belongs to the RTT106 family.</text>
</comment>
<organism evidence="5 6">
    <name type="scientific">Rhodocollybia butyracea</name>
    <dbReference type="NCBI Taxonomy" id="206335"/>
    <lineage>
        <taxon>Eukaryota</taxon>
        <taxon>Fungi</taxon>
        <taxon>Dikarya</taxon>
        <taxon>Basidiomycota</taxon>
        <taxon>Agaricomycotina</taxon>
        <taxon>Agaricomycetes</taxon>
        <taxon>Agaricomycetidae</taxon>
        <taxon>Agaricales</taxon>
        <taxon>Marasmiineae</taxon>
        <taxon>Omphalotaceae</taxon>
        <taxon>Rhodocollybia</taxon>
    </lineage>
</organism>
<feature type="compositionally biased region" description="Acidic residues" evidence="3">
    <location>
        <begin position="439"/>
        <end position="462"/>
    </location>
</feature>
<gene>
    <name evidence="5" type="ORF">BDP27DRAFT_1310061</name>
</gene>
<keyword evidence="6" id="KW-1185">Reference proteome</keyword>
<accession>A0A9P5UGS2</accession>
<dbReference type="InterPro" id="IPR011993">
    <property type="entry name" value="PH-like_dom_sf"/>
</dbReference>
<dbReference type="Gene3D" id="2.30.29.120">
    <property type="match status" value="1"/>
</dbReference>
<name>A0A9P5UGS2_9AGAR</name>
<dbReference type="EMBL" id="JADNRY010000001">
    <property type="protein sequence ID" value="KAF9078721.1"/>
    <property type="molecule type" value="Genomic_DNA"/>
</dbReference>
<evidence type="ECO:0000256" key="1">
    <source>
        <dbReference type="ARBA" id="ARBA00006159"/>
    </source>
</evidence>
<dbReference type="AlphaFoldDB" id="A0A9P5UGS2"/>
<dbReference type="GO" id="GO:0042393">
    <property type="term" value="F:histone binding"/>
    <property type="evidence" value="ECO:0007669"/>
    <property type="project" value="TreeGrafter"/>
</dbReference>
<evidence type="ECO:0000313" key="6">
    <source>
        <dbReference type="Proteomes" id="UP000772434"/>
    </source>
</evidence>
<sequence length="510" mass="54656">MSSQTPFLHVVSATLPESLSKELDALCSSSSSEVLLDNLIRFVCGAECTSTDEALWASQQNLVQQKLGNLLSTSSKKRPRDAAASDSDSNKKQKLSTSSQLNEPELEDLGSPIFTLQSISVTSPIRKKVNIIIYPSALRFVNSASQTIEATLPLSSLHRAFLLPTRGKQRPHWTVVIMSGDAPDKGGSGKGSKASGNDQIIFGLDAIASGAISATGEKSWSLKKGDETLPLIQAFLSLLADSLPKNHLPIFQLSVEPINKFDRLQSHPDGVRNVPSLAISANLAAKPGTLWFMPSGILWGESKPCMFWSVADLANGEGVEGVRTISATGRVCTVILTRKLTADSSLENDNEEEEIEETAFGQIEGKEQEEINQWVRKYRHLFGLKEGSSAPTKSAASSSKPQPSSAGPLTINQMISKMASDDDKDGDGEADTSDSGSGLDDEDEGDEDAEADSDNEDEEGDGSLDPRHHPLLRPGAMPKMSKTAMDMVVGMVEEDLVGGGQLDQEDELDG</sequence>
<dbReference type="GO" id="GO:0031491">
    <property type="term" value="F:nucleosome binding"/>
    <property type="evidence" value="ECO:0007669"/>
    <property type="project" value="TreeGrafter"/>
</dbReference>
<comment type="caution">
    <text evidence="5">The sequence shown here is derived from an EMBL/GenBank/DDBJ whole genome shotgun (WGS) entry which is preliminary data.</text>
</comment>
<feature type="compositionally biased region" description="Basic and acidic residues" evidence="3">
    <location>
        <begin position="80"/>
        <end position="91"/>
    </location>
</feature>
<dbReference type="OrthoDB" id="75754at2759"/>
<dbReference type="SUPFAM" id="SSF50729">
    <property type="entry name" value="PH domain-like"/>
    <property type="match status" value="1"/>
</dbReference>
<feature type="region of interest" description="Disordered" evidence="3">
    <location>
        <begin position="387"/>
        <end position="483"/>
    </location>
</feature>
<dbReference type="Proteomes" id="UP000772434">
    <property type="component" value="Unassembled WGS sequence"/>
</dbReference>
<dbReference type="Pfam" id="PF08512">
    <property type="entry name" value="Rttp106-like_middle"/>
    <property type="match status" value="1"/>
</dbReference>
<dbReference type="Gene3D" id="2.30.29.30">
    <property type="entry name" value="Pleckstrin-homology domain (PH domain)/Phosphotyrosine-binding domain (PTB)"/>
    <property type="match status" value="1"/>
</dbReference>
<evidence type="ECO:0000313" key="5">
    <source>
        <dbReference type="EMBL" id="KAF9078721.1"/>
    </source>
</evidence>
<dbReference type="InterPro" id="IPR050454">
    <property type="entry name" value="RTT106/SSRP1_HistChap/FACT"/>
</dbReference>
<evidence type="ECO:0000256" key="3">
    <source>
        <dbReference type="SAM" id="MobiDB-lite"/>
    </source>
</evidence>
<feature type="compositionally biased region" description="Acidic residues" evidence="3">
    <location>
        <begin position="422"/>
        <end position="432"/>
    </location>
</feature>
<dbReference type="PANTHER" id="PTHR45849:SF3">
    <property type="entry name" value="HISTONE CHAPERONE RTT106"/>
    <property type="match status" value="1"/>
</dbReference>
<feature type="compositionally biased region" description="Low complexity" evidence="3">
    <location>
        <begin position="387"/>
        <end position="408"/>
    </location>
</feature>
<dbReference type="SMART" id="SM01287">
    <property type="entry name" value="Rtt106"/>
    <property type="match status" value="1"/>
</dbReference>
<evidence type="ECO:0000256" key="2">
    <source>
        <dbReference type="ARBA" id="ARBA00025370"/>
    </source>
</evidence>
<feature type="region of interest" description="Disordered" evidence="3">
    <location>
        <begin position="74"/>
        <end position="102"/>
    </location>
</feature>
<reference evidence="5" key="1">
    <citation type="submission" date="2020-11" db="EMBL/GenBank/DDBJ databases">
        <authorList>
            <consortium name="DOE Joint Genome Institute"/>
            <person name="Ahrendt S."/>
            <person name="Riley R."/>
            <person name="Andreopoulos W."/>
            <person name="Labutti K."/>
            <person name="Pangilinan J."/>
            <person name="Ruiz-Duenas F.J."/>
            <person name="Barrasa J.M."/>
            <person name="Sanchez-Garcia M."/>
            <person name="Camarero S."/>
            <person name="Miyauchi S."/>
            <person name="Serrano A."/>
            <person name="Linde D."/>
            <person name="Babiker R."/>
            <person name="Drula E."/>
            <person name="Ayuso-Fernandez I."/>
            <person name="Pacheco R."/>
            <person name="Padilla G."/>
            <person name="Ferreira P."/>
            <person name="Barriuso J."/>
            <person name="Kellner H."/>
            <person name="Castanera R."/>
            <person name="Alfaro M."/>
            <person name="Ramirez L."/>
            <person name="Pisabarro A.G."/>
            <person name="Kuo A."/>
            <person name="Tritt A."/>
            <person name="Lipzen A."/>
            <person name="He G."/>
            <person name="Yan M."/>
            <person name="Ng V."/>
            <person name="Cullen D."/>
            <person name="Martin F."/>
            <person name="Rosso M.-N."/>
            <person name="Henrissat B."/>
            <person name="Hibbett D."/>
            <person name="Martinez A.T."/>
            <person name="Grigoriev I.V."/>
        </authorList>
    </citation>
    <scope>NUCLEOTIDE SEQUENCE</scope>
    <source>
        <strain evidence="5">AH 40177</strain>
    </source>
</reference>
<evidence type="ECO:0000259" key="4">
    <source>
        <dbReference type="SMART" id="SM01287"/>
    </source>
</evidence>